<feature type="transmembrane region" description="Helical" evidence="1">
    <location>
        <begin position="241"/>
        <end position="261"/>
    </location>
</feature>
<feature type="transmembrane region" description="Helical" evidence="1">
    <location>
        <begin position="173"/>
        <end position="196"/>
    </location>
</feature>
<comment type="caution">
    <text evidence="2">The sequence shown here is derived from an EMBL/GenBank/DDBJ whole genome shotgun (WGS) entry which is preliminary data.</text>
</comment>
<proteinExistence type="predicted"/>
<evidence type="ECO:0000256" key="1">
    <source>
        <dbReference type="SAM" id="Phobius"/>
    </source>
</evidence>
<keyword evidence="1" id="KW-0472">Membrane</keyword>
<sequence length="266" mass="28334">MIDALRYEWVRLRTLRSTFWLTGAGLFLSFAVAGAVAYFTRNSGSDVGTTGIILTGGIPFSPLPLVAIFMGLIGVLAFGHEYRHGTILSTLAAVPRRSRLVVAKLLVVAVWSLVTAILSVLLNWGIGSLLGETVSLTNDAVLPAMIGYVLYVGLWGVLGLGLAALFRNLPVAIVIILVVPLMVEPILSALALLPALEDVRGAFHYLPFSSGARMANLFDVSSIAGAEGQATPLGEEPSRSVSGLTFTAWIAAIFLPAWILFKRRDA</sequence>
<dbReference type="RefSeq" id="WP_205118049.1">
    <property type="nucleotide sequence ID" value="NZ_JAFBCM010000001.1"/>
</dbReference>
<reference evidence="3" key="1">
    <citation type="journal article" date="2019" name="Int. J. Syst. Evol. Microbiol.">
        <title>The Global Catalogue of Microorganisms (GCM) 10K type strain sequencing project: providing services to taxonomists for standard genome sequencing and annotation.</title>
        <authorList>
            <consortium name="The Broad Institute Genomics Platform"/>
            <consortium name="The Broad Institute Genome Sequencing Center for Infectious Disease"/>
            <person name="Wu L."/>
            <person name="Ma J."/>
        </authorList>
    </citation>
    <scope>NUCLEOTIDE SEQUENCE [LARGE SCALE GENOMIC DNA]</scope>
    <source>
        <strain evidence="3">CGMCC 4.7241</strain>
    </source>
</reference>
<keyword evidence="1" id="KW-0812">Transmembrane</keyword>
<gene>
    <name evidence="2" type="ORF">ACFOUW_37415</name>
</gene>
<dbReference type="EMBL" id="JBHRZH010000056">
    <property type="protein sequence ID" value="MFC3766557.1"/>
    <property type="molecule type" value="Genomic_DNA"/>
</dbReference>
<keyword evidence="3" id="KW-1185">Reference proteome</keyword>
<protein>
    <submittedName>
        <fullName evidence="2">ABC transporter permease</fullName>
    </submittedName>
</protein>
<name>A0ABV7YQA5_9ACTN</name>
<feature type="transmembrane region" description="Helical" evidence="1">
    <location>
        <begin position="100"/>
        <end position="126"/>
    </location>
</feature>
<keyword evidence="1" id="KW-1133">Transmembrane helix</keyword>
<feature type="transmembrane region" description="Helical" evidence="1">
    <location>
        <begin position="20"/>
        <end position="40"/>
    </location>
</feature>
<feature type="transmembrane region" description="Helical" evidence="1">
    <location>
        <begin position="146"/>
        <end position="166"/>
    </location>
</feature>
<accession>A0ABV7YQA5</accession>
<dbReference type="Proteomes" id="UP001595699">
    <property type="component" value="Unassembled WGS sequence"/>
</dbReference>
<evidence type="ECO:0000313" key="2">
    <source>
        <dbReference type="EMBL" id="MFC3766557.1"/>
    </source>
</evidence>
<evidence type="ECO:0000313" key="3">
    <source>
        <dbReference type="Proteomes" id="UP001595699"/>
    </source>
</evidence>
<feature type="transmembrane region" description="Helical" evidence="1">
    <location>
        <begin position="60"/>
        <end position="79"/>
    </location>
</feature>
<dbReference type="Pfam" id="PF12730">
    <property type="entry name" value="ABC2_membrane_4"/>
    <property type="match status" value="1"/>
</dbReference>
<organism evidence="2 3">
    <name type="scientific">Tenggerimyces flavus</name>
    <dbReference type="NCBI Taxonomy" id="1708749"/>
    <lineage>
        <taxon>Bacteria</taxon>
        <taxon>Bacillati</taxon>
        <taxon>Actinomycetota</taxon>
        <taxon>Actinomycetes</taxon>
        <taxon>Propionibacteriales</taxon>
        <taxon>Nocardioidaceae</taxon>
        <taxon>Tenggerimyces</taxon>
    </lineage>
</organism>